<accession>A0A5B0S683</accession>
<dbReference type="Proteomes" id="UP000325313">
    <property type="component" value="Unassembled WGS sequence"/>
</dbReference>
<comment type="caution">
    <text evidence="1">The sequence shown here is derived from an EMBL/GenBank/DDBJ whole genome shotgun (WGS) entry which is preliminary data.</text>
</comment>
<evidence type="ECO:0000313" key="2">
    <source>
        <dbReference type="Proteomes" id="UP000325313"/>
    </source>
</evidence>
<dbReference type="EMBL" id="VDEP01000072">
    <property type="protein sequence ID" value="KAA1133298.1"/>
    <property type="molecule type" value="Genomic_DNA"/>
</dbReference>
<proteinExistence type="predicted"/>
<protein>
    <submittedName>
        <fullName evidence="1">Uncharacterized protein</fullName>
    </submittedName>
</protein>
<evidence type="ECO:0000313" key="1">
    <source>
        <dbReference type="EMBL" id="KAA1133298.1"/>
    </source>
</evidence>
<gene>
    <name evidence="1" type="ORF">PGTUg99_021135</name>
</gene>
<name>A0A5B0S683_PUCGR</name>
<dbReference type="AlphaFoldDB" id="A0A5B0S683"/>
<reference evidence="1 2" key="1">
    <citation type="submission" date="2019-05" db="EMBL/GenBank/DDBJ databases">
        <title>Emergence of the Ug99 lineage of the wheat stem rust pathogen through somatic hybridization.</title>
        <authorList>
            <person name="Li F."/>
            <person name="Upadhyaya N.M."/>
            <person name="Sperschneider J."/>
            <person name="Matny O."/>
            <person name="Nguyen-Phuc H."/>
            <person name="Mago R."/>
            <person name="Raley C."/>
            <person name="Miller M.E."/>
            <person name="Silverstein K.A.T."/>
            <person name="Henningsen E."/>
            <person name="Hirsch C.D."/>
            <person name="Visser B."/>
            <person name="Pretorius Z.A."/>
            <person name="Steffenson B.J."/>
            <person name="Schwessinger B."/>
            <person name="Dodds P.N."/>
            <person name="Figueroa M."/>
        </authorList>
    </citation>
    <scope>NUCLEOTIDE SEQUENCE [LARGE SCALE GENOMIC DNA]</scope>
    <source>
        <strain evidence="1 2">Ug99</strain>
    </source>
</reference>
<sequence length="122" mass="14076">MEDVGIKLPEDIITYDLLRRLPHSLDNIKQSITHSKNGEDIKPESLLDHLEIHLNKLKVSTASKDKLITATMFTKEDTRCIPGQHNPYAKSHPKDKCWKVYPEKREAYLKKKEQSQTKPKAA</sequence>
<organism evidence="1 2">
    <name type="scientific">Puccinia graminis f. sp. tritici</name>
    <dbReference type="NCBI Taxonomy" id="56615"/>
    <lineage>
        <taxon>Eukaryota</taxon>
        <taxon>Fungi</taxon>
        <taxon>Dikarya</taxon>
        <taxon>Basidiomycota</taxon>
        <taxon>Pucciniomycotina</taxon>
        <taxon>Pucciniomycetes</taxon>
        <taxon>Pucciniales</taxon>
        <taxon>Pucciniaceae</taxon>
        <taxon>Puccinia</taxon>
    </lineage>
</organism>